<evidence type="ECO:0000256" key="3">
    <source>
        <dbReference type="ARBA" id="ARBA00022475"/>
    </source>
</evidence>
<dbReference type="KEGG" id="psuu:Psuf_068920"/>
<dbReference type="AlphaFoldDB" id="A0A6F8YU30"/>
<name>A0A6F8YU30_9ACTN</name>
<dbReference type="GO" id="GO:0055085">
    <property type="term" value="P:transmembrane transport"/>
    <property type="evidence" value="ECO:0007669"/>
    <property type="project" value="InterPro"/>
</dbReference>
<dbReference type="InterPro" id="IPR035906">
    <property type="entry name" value="MetI-like_sf"/>
</dbReference>
<evidence type="ECO:0000256" key="2">
    <source>
        <dbReference type="ARBA" id="ARBA00022448"/>
    </source>
</evidence>
<reference evidence="9 10" key="2">
    <citation type="submission" date="2020-03" db="EMBL/GenBank/DDBJ databases">
        <authorList>
            <person name="Ichikawa N."/>
            <person name="Kimura A."/>
            <person name="Kitahashi Y."/>
            <person name="Uohara A."/>
        </authorList>
    </citation>
    <scope>NUCLEOTIDE SEQUENCE [LARGE SCALE GENOMIC DNA]</scope>
    <source>
        <strain evidence="9 10">NBRC 105367</strain>
    </source>
</reference>
<evidence type="ECO:0000313" key="9">
    <source>
        <dbReference type="EMBL" id="BCB89579.1"/>
    </source>
</evidence>
<feature type="transmembrane region" description="Helical" evidence="7">
    <location>
        <begin position="92"/>
        <end position="114"/>
    </location>
</feature>
<dbReference type="EMBL" id="AP022871">
    <property type="protein sequence ID" value="BCB89579.1"/>
    <property type="molecule type" value="Genomic_DNA"/>
</dbReference>
<dbReference type="PROSITE" id="PS50928">
    <property type="entry name" value="ABC_TM1"/>
    <property type="match status" value="1"/>
</dbReference>
<feature type="transmembrane region" description="Helical" evidence="7">
    <location>
        <begin position="255"/>
        <end position="276"/>
    </location>
</feature>
<sequence length="284" mass="29829">MPFWLAVPSLGGLAVLLVYPTIYLIGLAFTTSSLARPLQRWSGFDNFVEANRSLAFNGSLVRSVIFALAGALLQLALGVGLAVLLRARGPRLGVAGTLLLLPLVTPPVMVGVAWKLMLAPVGGSFTGVWEALGVPGFNPLGSGPGAFATLLAIDAWQWTPFVTLLVFAALLGVDRELIEAAQLDGAGAWRSFRSVVWPAILPTVLAVALIKVVLGFKVFDLIVVVTEGGPGVATILSPYEIYRTGLRGQYDMGTAAAETLVFALVVGVVTAAITAARHRAVRDQ</sequence>
<dbReference type="SUPFAM" id="SSF161098">
    <property type="entry name" value="MetI-like"/>
    <property type="match status" value="1"/>
</dbReference>
<feature type="domain" description="ABC transmembrane type-1" evidence="8">
    <location>
        <begin position="60"/>
        <end position="273"/>
    </location>
</feature>
<dbReference type="Proteomes" id="UP000503011">
    <property type="component" value="Chromosome"/>
</dbReference>
<dbReference type="Pfam" id="PF00528">
    <property type="entry name" value="BPD_transp_1"/>
    <property type="match status" value="1"/>
</dbReference>
<keyword evidence="6 7" id="KW-0472">Membrane</keyword>
<proteinExistence type="inferred from homology"/>
<dbReference type="InterPro" id="IPR000515">
    <property type="entry name" value="MetI-like"/>
</dbReference>
<dbReference type="Gene3D" id="1.10.3720.10">
    <property type="entry name" value="MetI-like"/>
    <property type="match status" value="1"/>
</dbReference>
<keyword evidence="3" id="KW-1003">Cell membrane</keyword>
<dbReference type="CDD" id="cd06261">
    <property type="entry name" value="TM_PBP2"/>
    <property type="match status" value="1"/>
</dbReference>
<evidence type="ECO:0000313" key="10">
    <source>
        <dbReference type="Proteomes" id="UP000503011"/>
    </source>
</evidence>
<evidence type="ECO:0000259" key="8">
    <source>
        <dbReference type="PROSITE" id="PS50928"/>
    </source>
</evidence>
<evidence type="ECO:0000256" key="5">
    <source>
        <dbReference type="ARBA" id="ARBA00022989"/>
    </source>
</evidence>
<keyword evidence="4 7" id="KW-0812">Transmembrane</keyword>
<dbReference type="PANTHER" id="PTHR30193:SF37">
    <property type="entry name" value="INNER MEMBRANE ABC TRANSPORTER PERMEASE PROTEIN YCJO"/>
    <property type="match status" value="1"/>
</dbReference>
<dbReference type="PANTHER" id="PTHR30193">
    <property type="entry name" value="ABC TRANSPORTER PERMEASE PROTEIN"/>
    <property type="match status" value="1"/>
</dbReference>
<evidence type="ECO:0000256" key="6">
    <source>
        <dbReference type="ARBA" id="ARBA00023136"/>
    </source>
</evidence>
<accession>A0A6F8YU30</accession>
<gene>
    <name evidence="9" type="ORF">Psuf_068920</name>
</gene>
<keyword evidence="5 7" id="KW-1133">Transmembrane helix</keyword>
<evidence type="ECO:0000256" key="1">
    <source>
        <dbReference type="ARBA" id="ARBA00004651"/>
    </source>
</evidence>
<feature type="transmembrane region" description="Helical" evidence="7">
    <location>
        <begin position="59"/>
        <end position="85"/>
    </location>
</feature>
<protein>
    <submittedName>
        <fullName evidence="9">ABC transporter permease</fullName>
    </submittedName>
</protein>
<evidence type="ECO:0000256" key="4">
    <source>
        <dbReference type="ARBA" id="ARBA00022692"/>
    </source>
</evidence>
<dbReference type="GO" id="GO:0005886">
    <property type="term" value="C:plasma membrane"/>
    <property type="evidence" value="ECO:0007669"/>
    <property type="project" value="UniProtKB-SubCell"/>
</dbReference>
<keyword evidence="2 7" id="KW-0813">Transport</keyword>
<keyword evidence="10" id="KW-1185">Reference proteome</keyword>
<feature type="transmembrane region" description="Helical" evidence="7">
    <location>
        <begin position="155"/>
        <end position="173"/>
    </location>
</feature>
<comment type="similarity">
    <text evidence="7">Belongs to the binding-protein-dependent transport system permease family.</text>
</comment>
<comment type="subcellular location">
    <subcellularLocation>
        <location evidence="1 7">Cell membrane</location>
        <topology evidence="1 7">Multi-pass membrane protein</topology>
    </subcellularLocation>
</comment>
<feature type="transmembrane region" description="Helical" evidence="7">
    <location>
        <begin position="194"/>
        <end position="214"/>
    </location>
</feature>
<dbReference type="InterPro" id="IPR051393">
    <property type="entry name" value="ABC_transporter_permease"/>
</dbReference>
<organism evidence="9 10">
    <name type="scientific">Phytohabitans suffuscus</name>
    <dbReference type="NCBI Taxonomy" id="624315"/>
    <lineage>
        <taxon>Bacteria</taxon>
        <taxon>Bacillati</taxon>
        <taxon>Actinomycetota</taxon>
        <taxon>Actinomycetes</taxon>
        <taxon>Micromonosporales</taxon>
        <taxon>Micromonosporaceae</taxon>
    </lineage>
</organism>
<evidence type="ECO:0000256" key="7">
    <source>
        <dbReference type="RuleBase" id="RU363032"/>
    </source>
</evidence>
<reference evidence="9 10" key="1">
    <citation type="submission" date="2020-03" db="EMBL/GenBank/DDBJ databases">
        <title>Whole genome shotgun sequence of Phytohabitans suffuscus NBRC 105367.</title>
        <authorList>
            <person name="Komaki H."/>
            <person name="Tamura T."/>
        </authorList>
    </citation>
    <scope>NUCLEOTIDE SEQUENCE [LARGE SCALE GENOMIC DNA]</scope>
    <source>
        <strain evidence="9 10">NBRC 105367</strain>
    </source>
</reference>